<evidence type="ECO:0000259" key="4">
    <source>
        <dbReference type="PROSITE" id="PS50048"/>
    </source>
</evidence>
<feature type="compositionally biased region" description="Low complexity" evidence="3">
    <location>
        <begin position="69"/>
        <end position="98"/>
    </location>
</feature>
<feature type="domain" description="Zn(2)-C6 fungal-type" evidence="4">
    <location>
        <begin position="120"/>
        <end position="151"/>
    </location>
</feature>
<evidence type="ECO:0000256" key="2">
    <source>
        <dbReference type="ARBA" id="ARBA00023242"/>
    </source>
</evidence>
<name>A0ABP9Z5D3_9FUNG</name>
<dbReference type="CDD" id="cd00067">
    <property type="entry name" value="GAL4"/>
    <property type="match status" value="1"/>
</dbReference>
<dbReference type="SMART" id="SM00066">
    <property type="entry name" value="GAL4"/>
    <property type="match status" value="1"/>
</dbReference>
<proteinExistence type="predicted"/>
<comment type="caution">
    <text evidence="5">The sequence shown here is derived from an EMBL/GenBank/DDBJ whole genome shotgun (WGS) entry which is preliminary data.</text>
</comment>
<evidence type="ECO:0000313" key="6">
    <source>
        <dbReference type="Proteomes" id="UP001473302"/>
    </source>
</evidence>
<organism evidence="5 6">
    <name type="scientific">Mucor flavus</name>
    <dbReference type="NCBI Taxonomy" id="439312"/>
    <lineage>
        <taxon>Eukaryota</taxon>
        <taxon>Fungi</taxon>
        <taxon>Fungi incertae sedis</taxon>
        <taxon>Mucoromycota</taxon>
        <taxon>Mucoromycotina</taxon>
        <taxon>Mucoromycetes</taxon>
        <taxon>Mucorales</taxon>
        <taxon>Mucorineae</taxon>
        <taxon>Mucoraceae</taxon>
        <taxon>Mucor</taxon>
    </lineage>
</organism>
<feature type="region of interest" description="Disordered" evidence="3">
    <location>
        <begin position="322"/>
        <end position="343"/>
    </location>
</feature>
<reference evidence="5 6" key="1">
    <citation type="submission" date="2024-04" db="EMBL/GenBank/DDBJ databases">
        <title>genome sequences of Mucor flavus KT1a and Helicostylum pulchrum KT1b strains isolated from the surface of a dry-aged beef.</title>
        <authorList>
            <person name="Toyotome T."/>
            <person name="Hosono M."/>
            <person name="Torimaru M."/>
            <person name="Fukuda K."/>
            <person name="Mikami N."/>
        </authorList>
    </citation>
    <scope>NUCLEOTIDE SEQUENCE [LARGE SCALE GENOMIC DNA]</scope>
    <source>
        <strain evidence="5 6">KT1a</strain>
    </source>
</reference>
<keyword evidence="6" id="KW-1185">Reference proteome</keyword>
<keyword evidence="2" id="KW-0539">Nucleus</keyword>
<dbReference type="SUPFAM" id="SSF57701">
    <property type="entry name" value="Zn2/Cys6 DNA-binding domain"/>
    <property type="match status" value="1"/>
</dbReference>
<feature type="region of interest" description="Disordered" evidence="3">
    <location>
        <begin position="358"/>
        <end position="394"/>
    </location>
</feature>
<feature type="compositionally biased region" description="Low complexity" evidence="3">
    <location>
        <begin position="437"/>
        <end position="448"/>
    </location>
</feature>
<feature type="region of interest" description="Disordered" evidence="3">
    <location>
        <begin position="155"/>
        <end position="187"/>
    </location>
</feature>
<dbReference type="PANTHER" id="PTHR47659:SF7">
    <property type="entry name" value="FUNGAL TRANSCRIPTIONAL REGULATORY PROTEIN, N-TERMINAL DOMAIN-CONTAINING PROTEIN"/>
    <property type="match status" value="1"/>
</dbReference>
<dbReference type="PANTHER" id="PTHR47659">
    <property type="entry name" value="ZN(II)2CYS6 TRANSCRIPTION FACTOR (EUROFUNG)-RELATED"/>
    <property type="match status" value="1"/>
</dbReference>
<feature type="compositionally biased region" description="Low complexity" evidence="3">
    <location>
        <begin position="14"/>
        <end position="38"/>
    </location>
</feature>
<evidence type="ECO:0000256" key="1">
    <source>
        <dbReference type="ARBA" id="ARBA00022723"/>
    </source>
</evidence>
<dbReference type="EMBL" id="BAABUK010000020">
    <property type="protein sequence ID" value="GAA5814333.1"/>
    <property type="molecule type" value="Genomic_DNA"/>
</dbReference>
<dbReference type="InterPro" id="IPR050335">
    <property type="entry name" value="ERT1_acuK_gluconeogen_tf"/>
</dbReference>
<feature type="compositionally biased region" description="Basic and acidic residues" evidence="3">
    <location>
        <begin position="359"/>
        <end position="376"/>
    </location>
</feature>
<feature type="compositionally biased region" description="Basic residues" evidence="3">
    <location>
        <begin position="155"/>
        <end position="171"/>
    </location>
</feature>
<feature type="compositionally biased region" description="Polar residues" evidence="3">
    <location>
        <begin position="452"/>
        <end position="473"/>
    </location>
</feature>
<accession>A0ABP9Z5D3</accession>
<feature type="region of interest" description="Disordered" evidence="3">
    <location>
        <begin position="69"/>
        <end position="101"/>
    </location>
</feature>
<feature type="compositionally biased region" description="Low complexity" evidence="3">
    <location>
        <begin position="265"/>
        <end position="286"/>
    </location>
</feature>
<gene>
    <name evidence="5" type="ORF">MFLAVUS_007827</name>
</gene>
<feature type="region of interest" description="Disordered" evidence="3">
    <location>
        <begin position="265"/>
        <end position="287"/>
    </location>
</feature>
<dbReference type="InterPro" id="IPR036864">
    <property type="entry name" value="Zn2-C6_fun-type_DNA-bd_sf"/>
</dbReference>
<evidence type="ECO:0000313" key="5">
    <source>
        <dbReference type="EMBL" id="GAA5814333.1"/>
    </source>
</evidence>
<feature type="compositionally biased region" description="Polar residues" evidence="3">
    <location>
        <begin position="322"/>
        <end position="334"/>
    </location>
</feature>
<dbReference type="Proteomes" id="UP001473302">
    <property type="component" value="Unassembled WGS sequence"/>
</dbReference>
<dbReference type="Pfam" id="PF00172">
    <property type="entry name" value="Zn_clus"/>
    <property type="match status" value="1"/>
</dbReference>
<dbReference type="InterPro" id="IPR001138">
    <property type="entry name" value="Zn2Cys6_DnaBD"/>
</dbReference>
<feature type="region of interest" description="Disordered" evidence="3">
    <location>
        <begin position="432"/>
        <end position="473"/>
    </location>
</feature>
<keyword evidence="1" id="KW-0479">Metal-binding</keyword>
<dbReference type="PROSITE" id="PS50048">
    <property type="entry name" value="ZN2_CY6_FUNGAL_2"/>
    <property type="match status" value="1"/>
</dbReference>
<sequence length="473" mass="52927">MQQFTPYFPGYDNPQQPQQQQPQQQQQQQPQDQQQQQPLNMNGPNLAIYSPAAMQPLSVLAAAQRKEQQQQQQQQQQHQLQHQHQQQQQQQQQHQQQQMVSATMDIGAHGKPKRKQVKNACVNCQKACKKCDIGRPCQRCIKYGLTETCVNSVRKERKKGVKRGPYKKRNKSGGDSGTSSGASTPNMASPMVNANLYAQTTGVRANALPMHYQPFQAQGHYDAYAYANNNPIMPQAYMVPTTMPQMYPTNPSVLSYQAMNMISPQQQLQQHQQQQQQQQQHQQQQQVVNGAYRLQEQIQPNPAANTTTNTNSATSTPVISTASVLSTTNSNEPTTKVDDDDDEGSKLTILSQLCSAVLDRNDTPKEEEVVKTEETHQNTPPPSRPHSRETSHENNNNEAAAINASVPNFGNDSPHTYVNGHLAHRGTAMNNLAYGTPGSSPSDSPIDPLNFNKVNENTSWTQQEQSFQQDHNQ</sequence>
<evidence type="ECO:0000256" key="3">
    <source>
        <dbReference type="SAM" id="MobiDB-lite"/>
    </source>
</evidence>
<feature type="region of interest" description="Disordered" evidence="3">
    <location>
        <begin position="1"/>
        <end position="50"/>
    </location>
</feature>
<protein>
    <recommendedName>
        <fullName evidence="4">Zn(2)-C6 fungal-type domain-containing protein</fullName>
    </recommendedName>
</protein>